<dbReference type="Proteomes" id="UP000242999">
    <property type="component" value="Unassembled WGS sequence"/>
</dbReference>
<dbReference type="STRING" id="64971.SAMN05421831_102241"/>
<accession>A0A1H6R563</accession>
<evidence type="ECO:0000313" key="2">
    <source>
        <dbReference type="Proteomes" id="UP000242999"/>
    </source>
</evidence>
<evidence type="ECO:0008006" key="3">
    <source>
        <dbReference type="Google" id="ProtNLM"/>
    </source>
</evidence>
<proteinExistence type="predicted"/>
<dbReference type="AlphaFoldDB" id="A0A1H6R563"/>
<reference evidence="2" key="1">
    <citation type="submission" date="2016-10" db="EMBL/GenBank/DDBJ databases">
        <authorList>
            <person name="Varghese N."/>
            <person name="Submissions S."/>
        </authorList>
    </citation>
    <scope>NUCLEOTIDE SEQUENCE [LARGE SCALE GENOMIC DNA]</scope>
    <source>
        <strain evidence="2">DSM 7165</strain>
    </source>
</reference>
<organism evidence="1 2">
    <name type="scientific">Allopseudospirillum japonicum</name>
    <dbReference type="NCBI Taxonomy" id="64971"/>
    <lineage>
        <taxon>Bacteria</taxon>
        <taxon>Pseudomonadati</taxon>
        <taxon>Pseudomonadota</taxon>
        <taxon>Gammaproteobacteria</taxon>
        <taxon>Oceanospirillales</taxon>
        <taxon>Oceanospirillaceae</taxon>
        <taxon>Allopseudospirillum</taxon>
    </lineage>
</organism>
<dbReference type="RefSeq" id="WP_093308578.1">
    <property type="nucleotide sequence ID" value="NZ_FNYH01000002.1"/>
</dbReference>
<sequence length="269" mass="31552">MKLYLYLKPTQLEVLRQACLPFTPIAQRPDPFEWNRACIEKKPEFRPISDEEFHQELKRQYQALPEAMRALVKFDYFCKQCAQKRPQIEAGMRKQSQPKAKVLPDTSKYHTLARCQFFKRVTNPLLWDKYAHQYSGLVLEFEGRHPYFSASKNQWLTPVTYGKERPSAQKQGHLFPGLSHAPLEYAAEEEIRLIRPQAQAKQQEDKTGLCWYPFPPQALLSVTVGLQMPPAALTQVRRLLEYDMRYKGKALRRLLLDPDEYKLHTRATL</sequence>
<keyword evidence="2" id="KW-1185">Reference proteome</keyword>
<evidence type="ECO:0000313" key="1">
    <source>
        <dbReference type="EMBL" id="SEI47667.1"/>
    </source>
</evidence>
<gene>
    <name evidence="1" type="ORF">SAMN05421831_102241</name>
</gene>
<name>A0A1H6R563_9GAMM</name>
<protein>
    <recommendedName>
        <fullName evidence="3">DUF2971 domain-containing protein</fullName>
    </recommendedName>
</protein>
<dbReference type="EMBL" id="FNYH01000002">
    <property type="protein sequence ID" value="SEI47667.1"/>
    <property type="molecule type" value="Genomic_DNA"/>
</dbReference>
<dbReference type="OrthoDB" id="4119964at2"/>